<protein>
    <recommendedName>
        <fullName evidence="1">Spaetzle domain-containing protein</fullName>
    </recommendedName>
</protein>
<evidence type="ECO:0000313" key="2">
    <source>
        <dbReference type="EMBL" id="CAK1545976.1"/>
    </source>
</evidence>
<proteinExistence type="predicted"/>
<dbReference type="Pfam" id="PF16077">
    <property type="entry name" value="Spaetzle"/>
    <property type="match status" value="1"/>
</dbReference>
<evidence type="ECO:0000313" key="3">
    <source>
        <dbReference type="Proteomes" id="UP001497472"/>
    </source>
</evidence>
<comment type="caution">
    <text evidence="2">The sequence shown here is derived from an EMBL/GenBank/DDBJ whole genome shotgun (WGS) entry which is preliminary data.</text>
</comment>
<accession>A0AAV1J9C3</accession>
<sequence length="201" mass="22884">MVLVVFAREYRAVVHALKVISGAEVTKVRPRKVKGGVLLYEVRLGEKVQLTISEECHRSGICEDIPDFPEKEVDDIIDKLLSDKVHFNQDAEVKESRIKEAYDLCELRPTLFRPKAVRDVNYQWYVVLNSNSFGVQKFRGELCLGGHGAPCSRLIYFNNPFHGECVQLFENRNMLVLSTDFKQVLLKPMAVPMCCSCMAVT</sequence>
<dbReference type="Gene3D" id="2.10.90.10">
    <property type="entry name" value="Cystine-knot cytokines"/>
    <property type="match status" value="1"/>
</dbReference>
<feature type="domain" description="Spaetzle" evidence="1">
    <location>
        <begin position="103"/>
        <end position="198"/>
    </location>
</feature>
<dbReference type="Proteomes" id="UP001497472">
    <property type="component" value="Unassembled WGS sequence"/>
</dbReference>
<dbReference type="InterPro" id="IPR029034">
    <property type="entry name" value="Cystine-knot_cytokine"/>
</dbReference>
<gene>
    <name evidence="2" type="ORF">LNINA_LOCUS5585</name>
</gene>
<dbReference type="InterPro" id="IPR032104">
    <property type="entry name" value="Spaetzle"/>
</dbReference>
<dbReference type="AlphaFoldDB" id="A0AAV1J9C3"/>
<dbReference type="EMBL" id="CAVLEF010000007">
    <property type="protein sequence ID" value="CAK1545976.1"/>
    <property type="molecule type" value="Genomic_DNA"/>
</dbReference>
<dbReference type="SUPFAM" id="SSF57501">
    <property type="entry name" value="Cystine-knot cytokines"/>
    <property type="match status" value="1"/>
</dbReference>
<name>A0AAV1J9C3_9NEOP</name>
<keyword evidence="3" id="KW-1185">Reference proteome</keyword>
<organism evidence="2 3">
    <name type="scientific">Leptosia nina</name>
    <dbReference type="NCBI Taxonomy" id="320188"/>
    <lineage>
        <taxon>Eukaryota</taxon>
        <taxon>Metazoa</taxon>
        <taxon>Ecdysozoa</taxon>
        <taxon>Arthropoda</taxon>
        <taxon>Hexapoda</taxon>
        <taxon>Insecta</taxon>
        <taxon>Pterygota</taxon>
        <taxon>Neoptera</taxon>
        <taxon>Endopterygota</taxon>
        <taxon>Lepidoptera</taxon>
        <taxon>Glossata</taxon>
        <taxon>Ditrysia</taxon>
        <taxon>Papilionoidea</taxon>
        <taxon>Pieridae</taxon>
        <taxon>Pierinae</taxon>
        <taxon>Leptosia</taxon>
    </lineage>
</organism>
<reference evidence="2 3" key="1">
    <citation type="submission" date="2023-11" db="EMBL/GenBank/DDBJ databases">
        <authorList>
            <person name="Okamura Y."/>
        </authorList>
    </citation>
    <scope>NUCLEOTIDE SEQUENCE [LARGE SCALE GENOMIC DNA]</scope>
</reference>
<evidence type="ECO:0000259" key="1">
    <source>
        <dbReference type="Pfam" id="PF16077"/>
    </source>
</evidence>